<name>A0A6J6NCX7_9ZZZZ</name>
<dbReference type="InterPro" id="IPR024211">
    <property type="entry name" value="DUF3841"/>
</dbReference>
<organism evidence="1">
    <name type="scientific">freshwater metagenome</name>
    <dbReference type="NCBI Taxonomy" id="449393"/>
    <lineage>
        <taxon>unclassified sequences</taxon>
        <taxon>metagenomes</taxon>
        <taxon>ecological metagenomes</taxon>
    </lineage>
</organism>
<sequence length="160" mass="18526">MPYAWLTQEMSHHVTTAGDTVIWLWARTTRRDLRHLLRHPDARGEVLLTATIARHRVLLSDFSDWHQVLNRAPHVPRTPDEDHATWWARAEPLIEDYHARITAAGLDGTGYLDLPDTYRDELERGWRAIFDPATWAPGESVQATVHELRVADITRAIRIR</sequence>
<evidence type="ECO:0000313" key="1">
    <source>
        <dbReference type="EMBL" id="CAB4684440.1"/>
    </source>
</evidence>
<gene>
    <name evidence="1" type="ORF">UFOPK2579_00034</name>
</gene>
<dbReference type="AlphaFoldDB" id="A0A6J6NCX7"/>
<proteinExistence type="predicted"/>
<dbReference type="Pfam" id="PF12952">
    <property type="entry name" value="DUF3841"/>
    <property type="match status" value="1"/>
</dbReference>
<accession>A0A6J6NCX7</accession>
<protein>
    <submittedName>
        <fullName evidence="1">Unannotated protein</fullName>
    </submittedName>
</protein>
<dbReference type="EMBL" id="CAEZXR010000002">
    <property type="protein sequence ID" value="CAB4684440.1"/>
    <property type="molecule type" value="Genomic_DNA"/>
</dbReference>
<reference evidence="1" key="1">
    <citation type="submission" date="2020-05" db="EMBL/GenBank/DDBJ databases">
        <authorList>
            <person name="Chiriac C."/>
            <person name="Salcher M."/>
            <person name="Ghai R."/>
            <person name="Kavagutti S V."/>
        </authorList>
    </citation>
    <scope>NUCLEOTIDE SEQUENCE</scope>
</reference>